<feature type="region of interest" description="Disordered" evidence="1">
    <location>
        <begin position="223"/>
        <end position="343"/>
    </location>
</feature>
<feature type="compositionally biased region" description="Basic and acidic residues" evidence="1">
    <location>
        <begin position="308"/>
        <end position="327"/>
    </location>
</feature>
<dbReference type="OrthoDB" id="6084348at2"/>
<feature type="transmembrane region" description="Helical" evidence="2">
    <location>
        <begin position="16"/>
        <end position="37"/>
    </location>
</feature>
<evidence type="ECO:0000256" key="1">
    <source>
        <dbReference type="SAM" id="MobiDB-lite"/>
    </source>
</evidence>
<proteinExistence type="predicted"/>
<dbReference type="EMBL" id="FNVQ01000004">
    <property type="protein sequence ID" value="SEG76643.1"/>
    <property type="molecule type" value="Genomic_DNA"/>
</dbReference>
<gene>
    <name evidence="3" type="ORF">SAMN05444390_104172</name>
</gene>
<feature type="compositionally biased region" description="Acidic residues" evidence="1">
    <location>
        <begin position="223"/>
        <end position="237"/>
    </location>
</feature>
<keyword evidence="2" id="KW-0812">Transmembrane</keyword>
<dbReference type="Proteomes" id="UP000236745">
    <property type="component" value="Unassembled WGS sequence"/>
</dbReference>
<dbReference type="RefSeq" id="WP_104004560.1">
    <property type="nucleotide sequence ID" value="NZ_FNVQ01000004.1"/>
</dbReference>
<name>A0A1H6CVC7_9GAMM</name>
<keyword evidence="2" id="KW-0472">Membrane</keyword>
<evidence type="ECO:0000313" key="4">
    <source>
        <dbReference type="Proteomes" id="UP000236745"/>
    </source>
</evidence>
<reference evidence="3 4" key="1">
    <citation type="submission" date="2016-10" db="EMBL/GenBank/DDBJ databases">
        <authorList>
            <person name="de Groot N.N."/>
        </authorList>
    </citation>
    <scope>NUCLEOTIDE SEQUENCE [LARGE SCALE GENOMIC DNA]</scope>
    <source>
        <strain evidence="3 4">DSM 22012</strain>
    </source>
</reference>
<organism evidence="3 4">
    <name type="scientific">Marinobacterium lutimaris</name>
    <dbReference type="NCBI Taxonomy" id="568106"/>
    <lineage>
        <taxon>Bacteria</taxon>
        <taxon>Pseudomonadati</taxon>
        <taxon>Pseudomonadota</taxon>
        <taxon>Gammaproteobacteria</taxon>
        <taxon>Oceanospirillales</taxon>
        <taxon>Oceanospirillaceae</taxon>
        <taxon>Marinobacterium</taxon>
    </lineage>
</organism>
<dbReference type="AlphaFoldDB" id="A0A1H6CVC7"/>
<feature type="region of interest" description="Disordered" evidence="1">
    <location>
        <begin position="191"/>
        <end position="211"/>
    </location>
</feature>
<protein>
    <submittedName>
        <fullName evidence="3">Uncharacterized protein</fullName>
    </submittedName>
</protein>
<accession>A0A1H6CVC7</accession>
<keyword evidence="2" id="KW-1133">Transmembrane helix</keyword>
<feature type="transmembrane region" description="Helical" evidence="2">
    <location>
        <begin position="140"/>
        <end position="163"/>
    </location>
</feature>
<evidence type="ECO:0000256" key="2">
    <source>
        <dbReference type="SAM" id="Phobius"/>
    </source>
</evidence>
<keyword evidence="4" id="KW-1185">Reference proteome</keyword>
<sequence length="592" mass="66671">MDRPTASTQHGLYKRLLPLAGVLLLCLLASTALLYYSAKSSAEEEARDYGESLGRATAILIQPLLLADDRISLNYVFNELNKQPQLNGLHLVDGTALPVAVAGSQTGLRQTLELSRDSERLGELTLWINPQYSWMLLKNLLFEAGALALGSILLTLLTLWFVLRRSTSPAAAETSDFRTLASDIAPQFDDELETEDEHPAPVPTLDSEQQIQVREDEYEFDDIPGDALDEEPEDLDDAPLSFDSDPDEHEREQQTPLMARQPSADFEPQLASWLSPNAGTRDSSDETGYSAAPARPAAETNTDSQGDTGRDDNRELVELLRPSRDRQGMPPFTPQDHRDEESDEAIAPDIDDDQVEFDDSAQETQPKSRFSVVQPLGRKEEQLGLYTLEHELELMLQAKDAGYLFLIDATSARSENITEEERQHLLRPYRTLANSVAHIYSGRVEAGSDGDLQLFFDQPKEDDSHGINALCSAMLFSYLYRHYNQHRIRQFKPVINLHLALVRGKYDRLDRMQEEAHFLTRTTESNELISHTALTEAADLKATLLAGADIRREDEDKVLIMKIAKSYQELLEKQARHLLTKLQSREQEQARD</sequence>
<feature type="compositionally biased region" description="Polar residues" evidence="1">
    <location>
        <begin position="272"/>
        <end position="281"/>
    </location>
</feature>
<evidence type="ECO:0000313" key="3">
    <source>
        <dbReference type="EMBL" id="SEG76643.1"/>
    </source>
</evidence>